<reference evidence="1 2" key="2">
    <citation type="submission" date="2007-09" db="EMBL/GenBank/DDBJ databases">
        <title>Draft genome sequence of Clostridium bolteae (ATCC BAA-613).</title>
        <authorList>
            <person name="Sudarsanam P."/>
            <person name="Ley R."/>
            <person name="Guruge J."/>
            <person name="Turnbaugh P.J."/>
            <person name="Mahowald M."/>
            <person name="Liep D."/>
            <person name="Gordon J."/>
        </authorList>
    </citation>
    <scope>NUCLEOTIDE SEQUENCE [LARGE SCALE GENOMIC DNA]</scope>
    <source>
        <strain evidence="2">ATCC BAA-613 / DSM 15670 / CCUG 46953 / JCM 12243 / WAL 16351</strain>
    </source>
</reference>
<dbReference type="Proteomes" id="UP000005396">
    <property type="component" value="Unassembled WGS sequence"/>
</dbReference>
<dbReference type="AlphaFoldDB" id="A8RR57"/>
<accession>A8RR57</accession>
<comment type="caution">
    <text evidence="1">The sequence shown here is derived from an EMBL/GenBank/DDBJ whole genome shotgun (WGS) entry which is preliminary data.</text>
</comment>
<reference evidence="1 2" key="1">
    <citation type="submission" date="2007-08" db="EMBL/GenBank/DDBJ databases">
        <authorList>
            <person name="Fulton L."/>
            <person name="Clifton S."/>
            <person name="Fulton B."/>
            <person name="Xu J."/>
            <person name="Minx P."/>
            <person name="Pepin K.H."/>
            <person name="Johnson M."/>
            <person name="Thiruvilangam P."/>
            <person name="Bhonagiri V."/>
            <person name="Nash W.E."/>
            <person name="Mardis E.R."/>
            <person name="Wilson R.K."/>
        </authorList>
    </citation>
    <scope>NUCLEOTIDE SEQUENCE [LARGE SCALE GENOMIC DNA]</scope>
    <source>
        <strain evidence="2">ATCC BAA-613 / DSM 15670 / CCUG 46953 / JCM 12243 / WAL 16351</strain>
    </source>
</reference>
<gene>
    <name evidence="1" type="ORF">CLOBOL_02923</name>
</gene>
<dbReference type="HOGENOM" id="CLU_3166380_0_0_9"/>
<proteinExistence type="predicted"/>
<protein>
    <submittedName>
        <fullName evidence="1">Uncharacterized protein</fullName>
    </submittedName>
</protein>
<evidence type="ECO:0000313" key="1">
    <source>
        <dbReference type="EMBL" id="EDP16779.1"/>
    </source>
</evidence>
<sequence length="47" mass="5621">MEVKGKTVRMSVISYKKIFCRYDIIFLLQKKAALDKTNPISYYVFNR</sequence>
<dbReference type="EMBL" id="ABCC02000027">
    <property type="protein sequence ID" value="EDP16779.1"/>
    <property type="molecule type" value="Genomic_DNA"/>
</dbReference>
<organism evidence="1 2">
    <name type="scientific">Enterocloster bolteae (strain ATCC BAA-613 / DSM 15670 / CCUG 46953 / JCM 12243 / WAL 16351)</name>
    <name type="common">Clostridium bolteae</name>
    <dbReference type="NCBI Taxonomy" id="411902"/>
    <lineage>
        <taxon>Bacteria</taxon>
        <taxon>Bacillati</taxon>
        <taxon>Bacillota</taxon>
        <taxon>Clostridia</taxon>
        <taxon>Lachnospirales</taxon>
        <taxon>Lachnospiraceae</taxon>
        <taxon>Enterocloster</taxon>
    </lineage>
</organism>
<name>A8RR57_ENTBW</name>
<evidence type="ECO:0000313" key="2">
    <source>
        <dbReference type="Proteomes" id="UP000005396"/>
    </source>
</evidence>
<dbReference type="PaxDb" id="411902-CLOBOL_02923"/>